<dbReference type="AlphaFoldDB" id="A0AAW8U071"/>
<dbReference type="RefSeq" id="WP_311835521.1">
    <property type="nucleotide sequence ID" value="NZ_JARQBJ010000004.1"/>
</dbReference>
<name>A0AAW8U071_9ENTE</name>
<evidence type="ECO:0000313" key="2">
    <source>
        <dbReference type="Proteomes" id="UP001256711"/>
    </source>
</evidence>
<organism evidence="1 2">
    <name type="scientific">Enterococcus asini</name>
    <dbReference type="NCBI Taxonomy" id="57732"/>
    <lineage>
        <taxon>Bacteria</taxon>
        <taxon>Bacillati</taxon>
        <taxon>Bacillota</taxon>
        <taxon>Bacilli</taxon>
        <taxon>Lactobacillales</taxon>
        <taxon>Enterococcaceae</taxon>
        <taxon>Enterococcus</taxon>
    </lineage>
</organism>
<reference evidence="1" key="1">
    <citation type="submission" date="2023-03" db="EMBL/GenBank/DDBJ databases">
        <authorList>
            <person name="Shen W."/>
            <person name="Cai J."/>
        </authorList>
    </citation>
    <scope>NUCLEOTIDE SEQUENCE</scope>
    <source>
        <strain evidence="1">B226-2</strain>
    </source>
</reference>
<evidence type="ECO:0000313" key="1">
    <source>
        <dbReference type="EMBL" id="MDT2810622.1"/>
    </source>
</evidence>
<dbReference type="Proteomes" id="UP001256711">
    <property type="component" value="Unassembled WGS sequence"/>
</dbReference>
<dbReference type="EMBL" id="JARQBJ010000004">
    <property type="protein sequence ID" value="MDT2810622.1"/>
    <property type="molecule type" value="Genomic_DNA"/>
</dbReference>
<comment type="caution">
    <text evidence="1">The sequence shown here is derived from an EMBL/GenBank/DDBJ whole genome shotgun (WGS) entry which is preliminary data.</text>
</comment>
<protein>
    <submittedName>
        <fullName evidence="1">Uncharacterized protein</fullName>
    </submittedName>
</protein>
<gene>
    <name evidence="1" type="ORF">P7H43_08995</name>
</gene>
<accession>A0AAW8U071</accession>
<proteinExistence type="predicted"/>
<sequence>MEQYKKYALRKKDIFDDSFVLISTTKPIMAVKYDTNKDEYQVIYMTKDQMLKKSGKNLFIKEYLGGVSSSHSLKKLLSNNLSLLNFFGNLKEKQRTVSANGRLFEPKRINSFDKYEANLPNEKYTLFNMPIASMTTINKIVNQLDYEFKVEKNFSMLNKMVLTEEKEDFSPKYLDNFINYTEGEEVWDEKNDDTIKRHSYVEIQQISN</sequence>